<feature type="domain" description="UvrD-like helicase C-terminal" evidence="16">
    <location>
        <begin position="467"/>
        <end position="764"/>
    </location>
</feature>
<protein>
    <recommendedName>
        <fullName evidence="12">DNA 3'-5' helicase</fullName>
        <ecNumber evidence="12">5.6.2.4</ecNumber>
    </recommendedName>
</protein>
<feature type="domain" description="UvrD-like helicase ATP-binding" evidence="15">
    <location>
        <begin position="1"/>
        <end position="466"/>
    </location>
</feature>
<evidence type="ECO:0000256" key="1">
    <source>
        <dbReference type="ARBA" id="ARBA00022722"/>
    </source>
</evidence>
<dbReference type="GO" id="GO:0005524">
    <property type="term" value="F:ATP binding"/>
    <property type="evidence" value="ECO:0007669"/>
    <property type="project" value="UniProtKB-UniRule"/>
</dbReference>
<dbReference type="EMBL" id="LRQG01000056">
    <property type="protein sequence ID" value="KXA40903.1"/>
    <property type="molecule type" value="Genomic_DNA"/>
</dbReference>
<dbReference type="GO" id="GO:0016887">
    <property type="term" value="F:ATP hydrolysis activity"/>
    <property type="evidence" value="ECO:0007669"/>
    <property type="project" value="RHEA"/>
</dbReference>
<dbReference type="PROSITE" id="PS51198">
    <property type="entry name" value="UVRD_HELICASE_ATP_BIND"/>
    <property type="match status" value="1"/>
</dbReference>
<dbReference type="GO" id="GO:0004527">
    <property type="term" value="F:exonuclease activity"/>
    <property type="evidence" value="ECO:0007669"/>
    <property type="project" value="UniProtKB-KW"/>
</dbReference>
<keyword evidence="2 14" id="KW-0547">Nucleotide-binding</keyword>
<dbReference type="OrthoDB" id="9810135at2"/>
<keyword evidence="8" id="KW-0238">DNA-binding</keyword>
<gene>
    <name evidence="17" type="ORF">HMPREF3226_00948</name>
</gene>
<dbReference type="AlphaFoldDB" id="A0A133QDN1"/>
<evidence type="ECO:0000256" key="12">
    <source>
        <dbReference type="ARBA" id="ARBA00034808"/>
    </source>
</evidence>
<organism evidence="17 18">
    <name type="scientific">Prevotella corporis</name>
    <dbReference type="NCBI Taxonomy" id="28128"/>
    <lineage>
        <taxon>Bacteria</taxon>
        <taxon>Pseudomonadati</taxon>
        <taxon>Bacteroidota</taxon>
        <taxon>Bacteroidia</taxon>
        <taxon>Bacteroidales</taxon>
        <taxon>Prevotellaceae</taxon>
        <taxon>Prevotella</taxon>
    </lineage>
</organism>
<feature type="binding site" evidence="14">
    <location>
        <begin position="10"/>
        <end position="17"/>
    </location>
    <ligand>
        <name>ATP</name>
        <dbReference type="ChEBI" id="CHEBI:30616"/>
    </ligand>
</feature>
<keyword evidence="7 14" id="KW-0067">ATP-binding</keyword>
<dbReference type="RefSeq" id="WP_060940444.1">
    <property type="nucleotide sequence ID" value="NZ_JAIHUT010000023.1"/>
</dbReference>
<dbReference type="GO" id="GO:0005829">
    <property type="term" value="C:cytosol"/>
    <property type="evidence" value="ECO:0007669"/>
    <property type="project" value="TreeGrafter"/>
</dbReference>
<keyword evidence="1" id="KW-0540">Nuclease</keyword>
<evidence type="ECO:0000256" key="7">
    <source>
        <dbReference type="ARBA" id="ARBA00022840"/>
    </source>
</evidence>
<keyword evidence="4 14" id="KW-0378">Hydrolase</keyword>
<proteinExistence type="predicted"/>
<dbReference type="EC" id="5.6.2.4" evidence="12"/>
<dbReference type="Pfam" id="PF00580">
    <property type="entry name" value="UvrD-helicase"/>
    <property type="match status" value="1"/>
</dbReference>
<evidence type="ECO:0000256" key="13">
    <source>
        <dbReference type="ARBA" id="ARBA00048988"/>
    </source>
</evidence>
<evidence type="ECO:0000256" key="3">
    <source>
        <dbReference type="ARBA" id="ARBA00022763"/>
    </source>
</evidence>
<dbReference type="PANTHER" id="PTHR11070:SF67">
    <property type="entry name" value="DNA 3'-5' HELICASE"/>
    <property type="match status" value="1"/>
</dbReference>
<keyword evidence="18" id="KW-1185">Reference proteome</keyword>
<evidence type="ECO:0000256" key="14">
    <source>
        <dbReference type="PROSITE-ProRule" id="PRU00560"/>
    </source>
</evidence>
<dbReference type="InterPro" id="IPR014017">
    <property type="entry name" value="DNA_helicase_UvrD-like_C"/>
</dbReference>
<dbReference type="PANTHER" id="PTHR11070">
    <property type="entry name" value="UVRD / RECB / PCRA DNA HELICASE FAMILY MEMBER"/>
    <property type="match status" value="1"/>
</dbReference>
<dbReference type="Gene3D" id="3.90.320.10">
    <property type="match status" value="1"/>
</dbReference>
<keyword evidence="9" id="KW-0234">DNA repair</keyword>
<accession>A0A133QDN1</accession>
<keyword evidence="5 14" id="KW-0347">Helicase</keyword>
<keyword evidence="10" id="KW-0413">Isomerase</keyword>
<dbReference type="GO" id="GO:0003677">
    <property type="term" value="F:DNA binding"/>
    <property type="evidence" value="ECO:0007669"/>
    <property type="project" value="UniProtKB-KW"/>
</dbReference>
<evidence type="ECO:0000256" key="10">
    <source>
        <dbReference type="ARBA" id="ARBA00023235"/>
    </source>
</evidence>
<evidence type="ECO:0000256" key="5">
    <source>
        <dbReference type="ARBA" id="ARBA00022806"/>
    </source>
</evidence>
<sequence length="1119" mass="129713">MNKPLTVYKASAGSGKTFTLAVEYISLLIKEPEDYRKILAVTFTNKATQEMKMRILSQLYGIANNLSSSKDYLEQVKQRTGLSNIAIRSNAQIVLSLLIHKYNDLRIQTIDAFFQHVLRNLAHELNLTANLRIDLNDEQIESKAVDELIENLEKGQQVLTWIRDYIDENIEEDNGWNVIYKIKKFGNNIFKDFYKTHEKALEKLFRDEKFFNIYTSQLRKRKNLLQKNMNSIAQEILSIVSNANVDHPSFFTRWLYGYFQKRAKGKLTNETSPSYIQSCMECSDKWVSSKCPAIEKEIIINLASSCLCEKLKELEASRLDNWKEYQSISLTLAHLSQLRLLNAISNTVNEINKESNRFMLSNTQSLLKELMVGSDTPFIFEKIGAQLKHIMIDEFQDTSTIQWDNFKILLDNCIAQANSHSLIVGDIKQSIYRWRQGDWQLLNNIENVIPENILELKTLRHNYRSEDRIINFNNAIFKNLVNITTDELKNSGLEEAEILKEAYADVEQIAHKKGNKGCIRIDLLPEDKKTYQQNILQHLSNNVKELLETGHQQKDIAILVRSKGVIKDIADTLIGEFDNKINIVSDEAFRLDASLAVNILIDALHLLTHPNDLLTRGKLVKMYTQKVLERGTTDSETLITLNFLSGRQMSEVDKAKLKIENTQKQISKFNESLPKEFIEQREKLLEMPLLDLVDHLFSLFNLDTLKGQSAYICTFYDTLNEYLRDNSADIDDFIKEWENTFSSKTIQSDEIEGIRLITIHKSKGLEFDNVLIPFCDWTLEQNDTIWCDTFGKEAPFNEIPIVPIDFSKNAMKGTVYESDYQHEHFQNTIDNLNLLYVAFTRAGKNLFVSGKRMSAKTLKEKENNLTTNNRSQGIELCLENITKDLKDAILKIPDSEKEPIHFEYGTLEIIDDELENSDKKTKKLELNPFLASIQTKHIKIETFPHTVEFRQSNKSHEFVCGEDTEFSDKNKYIKTGNILHELFSTIYSLDDIPGKLNELEQEGIIYNDEITIEKLKKKIDFALQKAQVRDWFSDRWTLFNECTILQYDPSADETLEHRPDRVMTDGNEMIVVDFKFGKEREEYKRQVKRYMQLLADMGHANIKGFLWYVMNGNIAEVKL</sequence>
<evidence type="ECO:0000256" key="2">
    <source>
        <dbReference type="ARBA" id="ARBA00022741"/>
    </source>
</evidence>
<dbReference type="InterPro" id="IPR011604">
    <property type="entry name" value="PDDEXK-like_dom_sf"/>
</dbReference>
<reference evidence="18" key="1">
    <citation type="submission" date="2016-01" db="EMBL/GenBank/DDBJ databases">
        <authorList>
            <person name="Mitreva M."/>
            <person name="Pepin K.H."/>
            <person name="Mihindukulasuriya K.A."/>
            <person name="Fulton R."/>
            <person name="Fronick C."/>
            <person name="O'Laughlin M."/>
            <person name="Miner T."/>
            <person name="Herter B."/>
            <person name="Rosa B.A."/>
            <person name="Cordes M."/>
            <person name="Tomlinson C."/>
            <person name="Wollam A."/>
            <person name="Palsikar V.B."/>
            <person name="Mardis E.R."/>
            <person name="Wilson R.K."/>
        </authorList>
    </citation>
    <scope>NUCLEOTIDE SEQUENCE [LARGE SCALE GENOMIC DNA]</scope>
    <source>
        <strain evidence="18">MJR7716</strain>
    </source>
</reference>
<evidence type="ECO:0000256" key="6">
    <source>
        <dbReference type="ARBA" id="ARBA00022839"/>
    </source>
</evidence>
<dbReference type="PROSITE" id="PS51217">
    <property type="entry name" value="UVRD_HELICASE_CTER"/>
    <property type="match status" value="1"/>
</dbReference>
<dbReference type="InterPro" id="IPR000212">
    <property type="entry name" value="DNA_helicase_UvrD/REP"/>
</dbReference>
<name>A0A133QDN1_9BACT</name>
<evidence type="ECO:0000256" key="9">
    <source>
        <dbReference type="ARBA" id="ARBA00023204"/>
    </source>
</evidence>
<evidence type="ECO:0000256" key="8">
    <source>
        <dbReference type="ARBA" id="ARBA00023125"/>
    </source>
</evidence>
<dbReference type="InterPro" id="IPR014016">
    <property type="entry name" value="UvrD-like_ATP-bd"/>
</dbReference>
<evidence type="ECO:0000259" key="15">
    <source>
        <dbReference type="PROSITE" id="PS51198"/>
    </source>
</evidence>
<dbReference type="STRING" id="28128.HMPREF3226_00948"/>
<dbReference type="GO" id="GO:0043138">
    <property type="term" value="F:3'-5' DNA helicase activity"/>
    <property type="evidence" value="ECO:0007669"/>
    <property type="project" value="UniProtKB-EC"/>
</dbReference>
<dbReference type="Pfam" id="PF13361">
    <property type="entry name" value="UvrD_C"/>
    <property type="match status" value="1"/>
</dbReference>
<comment type="catalytic activity">
    <reaction evidence="13">
        <text>ATP + H2O = ADP + phosphate + H(+)</text>
        <dbReference type="Rhea" id="RHEA:13065"/>
        <dbReference type="ChEBI" id="CHEBI:15377"/>
        <dbReference type="ChEBI" id="CHEBI:15378"/>
        <dbReference type="ChEBI" id="CHEBI:30616"/>
        <dbReference type="ChEBI" id="CHEBI:43474"/>
        <dbReference type="ChEBI" id="CHEBI:456216"/>
        <dbReference type="EC" id="5.6.2.4"/>
    </reaction>
</comment>
<evidence type="ECO:0000313" key="18">
    <source>
        <dbReference type="Proteomes" id="UP000070533"/>
    </source>
</evidence>
<evidence type="ECO:0000259" key="16">
    <source>
        <dbReference type="PROSITE" id="PS51217"/>
    </source>
</evidence>
<keyword evidence="6" id="KW-0269">Exonuclease</keyword>
<dbReference type="Gene3D" id="1.10.3170.10">
    <property type="entry name" value="Recbcd, chain B, domain 2"/>
    <property type="match status" value="1"/>
</dbReference>
<dbReference type="SUPFAM" id="SSF52540">
    <property type="entry name" value="P-loop containing nucleoside triphosphate hydrolases"/>
    <property type="match status" value="1"/>
</dbReference>
<comment type="caution">
    <text evidence="17">The sequence shown here is derived from an EMBL/GenBank/DDBJ whole genome shotgun (WGS) entry which is preliminary data.</text>
</comment>
<evidence type="ECO:0000313" key="17">
    <source>
        <dbReference type="EMBL" id="KXA40903.1"/>
    </source>
</evidence>
<dbReference type="eggNOG" id="COG1074">
    <property type="taxonomic scope" value="Bacteria"/>
</dbReference>
<dbReference type="Gene3D" id="3.40.50.300">
    <property type="entry name" value="P-loop containing nucleotide triphosphate hydrolases"/>
    <property type="match status" value="3"/>
</dbReference>
<evidence type="ECO:0000256" key="11">
    <source>
        <dbReference type="ARBA" id="ARBA00034617"/>
    </source>
</evidence>
<dbReference type="InterPro" id="IPR027417">
    <property type="entry name" value="P-loop_NTPase"/>
</dbReference>
<dbReference type="GO" id="GO:0000725">
    <property type="term" value="P:recombinational repair"/>
    <property type="evidence" value="ECO:0007669"/>
    <property type="project" value="TreeGrafter"/>
</dbReference>
<comment type="catalytic activity">
    <reaction evidence="11">
        <text>Couples ATP hydrolysis with the unwinding of duplex DNA by translocating in the 3'-5' direction.</text>
        <dbReference type="EC" id="5.6.2.4"/>
    </reaction>
</comment>
<evidence type="ECO:0000256" key="4">
    <source>
        <dbReference type="ARBA" id="ARBA00022801"/>
    </source>
</evidence>
<keyword evidence="3" id="KW-0227">DNA damage</keyword>
<dbReference type="PATRIC" id="fig|28128.5.peg.953"/>
<dbReference type="Proteomes" id="UP000070533">
    <property type="component" value="Unassembled WGS sequence"/>
</dbReference>